<organism evidence="1 2">
    <name type="scientific">Symbiodinium natans</name>
    <dbReference type="NCBI Taxonomy" id="878477"/>
    <lineage>
        <taxon>Eukaryota</taxon>
        <taxon>Sar</taxon>
        <taxon>Alveolata</taxon>
        <taxon>Dinophyceae</taxon>
        <taxon>Suessiales</taxon>
        <taxon>Symbiodiniaceae</taxon>
        <taxon>Symbiodinium</taxon>
    </lineage>
</organism>
<keyword evidence="2" id="KW-1185">Reference proteome</keyword>
<protein>
    <submittedName>
        <fullName evidence="1">ANK1 protein</fullName>
    </submittedName>
</protein>
<reference evidence="1" key="1">
    <citation type="submission" date="2021-02" db="EMBL/GenBank/DDBJ databases">
        <authorList>
            <person name="Dougan E. K."/>
            <person name="Rhodes N."/>
            <person name="Thang M."/>
            <person name="Chan C."/>
        </authorList>
    </citation>
    <scope>NUCLEOTIDE SEQUENCE</scope>
</reference>
<accession>A0A812SWW5</accession>
<dbReference type="AlphaFoldDB" id="A0A812SWW5"/>
<proteinExistence type="predicted"/>
<dbReference type="EMBL" id="CAJNDS010002515">
    <property type="protein sequence ID" value="CAE7507091.1"/>
    <property type="molecule type" value="Genomic_DNA"/>
</dbReference>
<dbReference type="Proteomes" id="UP000604046">
    <property type="component" value="Unassembled WGS sequence"/>
</dbReference>
<name>A0A812SWW5_9DINO</name>
<sequence>MCVQVLKRFFRQQLKLRTWRIRAEKLALHCAKALAAGNEELVDRFQSKGDVDYQLVLKFLKEEAKQLQPLSLHKAAQAGSMAKLGKAWQSLSNSLLSCFMHLDCTNGVVVFKCYWLLLMYFALEVQEQGHTISVRLLLKAGADKACVL</sequence>
<evidence type="ECO:0000313" key="1">
    <source>
        <dbReference type="EMBL" id="CAE7507091.1"/>
    </source>
</evidence>
<gene>
    <name evidence="1" type="primary">ANK1</name>
    <name evidence="1" type="ORF">SNAT2548_LOCUS28401</name>
</gene>
<evidence type="ECO:0000313" key="2">
    <source>
        <dbReference type="Proteomes" id="UP000604046"/>
    </source>
</evidence>
<comment type="caution">
    <text evidence="1">The sequence shown here is derived from an EMBL/GenBank/DDBJ whole genome shotgun (WGS) entry which is preliminary data.</text>
</comment>